<dbReference type="RefSeq" id="WP_029216641.1">
    <property type="nucleotide sequence ID" value="NZ_CAJPSO010000006.1"/>
</dbReference>
<dbReference type="EMBL" id="UGTM01000001">
    <property type="protein sequence ID" value="SUB87275.1"/>
    <property type="molecule type" value="Genomic_DNA"/>
</dbReference>
<proteinExistence type="predicted"/>
<evidence type="ECO:0008006" key="3">
    <source>
        <dbReference type="Google" id="ProtNLM"/>
    </source>
</evidence>
<protein>
    <recommendedName>
        <fullName evidence="3">Thiamine phosphate synthase</fullName>
    </recommendedName>
</protein>
<dbReference type="SUPFAM" id="SSF51391">
    <property type="entry name" value="Thiamin phosphate synthase"/>
    <property type="match status" value="1"/>
</dbReference>
<dbReference type="AlphaFoldDB" id="A0A379E3N9"/>
<name>A0A379E3N9_9BACT</name>
<organism evidence="1 2">
    <name type="scientific">Prevotella denticola</name>
    <dbReference type="NCBI Taxonomy" id="28129"/>
    <lineage>
        <taxon>Bacteria</taxon>
        <taxon>Pseudomonadati</taxon>
        <taxon>Bacteroidota</taxon>
        <taxon>Bacteroidia</taxon>
        <taxon>Bacteroidales</taxon>
        <taxon>Prevotellaceae</taxon>
        <taxon>Prevotella</taxon>
    </lineage>
</organism>
<sequence>MKLVVMTKSTYFVEEDKIISMLFEEGLDCLHISKTDTSPLYLERLLSLLPSEFHHRIIVHQHFHMKDEFALGGIHLDSAAVSVPPGYRGTVGRTCDDVMLLKSMKRQSDYVFLKNIHQPCEATDDEEEILSGAELDEAGHQGLLGRHVYAMGGVTMADLAALRTLGFGGVVIRNDLWNRFCIHSEQNFSPVIEHFRRLRAFCQ</sequence>
<evidence type="ECO:0000313" key="1">
    <source>
        <dbReference type="EMBL" id="SUB87275.1"/>
    </source>
</evidence>
<dbReference type="InterPro" id="IPR036206">
    <property type="entry name" value="ThiamineP_synth_sf"/>
</dbReference>
<dbReference type="InterPro" id="IPR013785">
    <property type="entry name" value="Aldolase_TIM"/>
</dbReference>
<gene>
    <name evidence="1" type="ORF">NCTC13067_00940</name>
</gene>
<evidence type="ECO:0000313" key="2">
    <source>
        <dbReference type="Proteomes" id="UP000255469"/>
    </source>
</evidence>
<reference evidence="1 2" key="1">
    <citation type="submission" date="2018-06" db="EMBL/GenBank/DDBJ databases">
        <authorList>
            <consortium name="Pathogen Informatics"/>
            <person name="Doyle S."/>
        </authorList>
    </citation>
    <scope>NUCLEOTIDE SEQUENCE [LARGE SCALE GENOMIC DNA]</scope>
    <source>
        <strain evidence="1 2">NCTC13067</strain>
    </source>
</reference>
<dbReference type="GeneID" id="66710797"/>
<accession>A0A379E3N9</accession>
<dbReference type="Gene3D" id="3.20.20.70">
    <property type="entry name" value="Aldolase class I"/>
    <property type="match status" value="1"/>
</dbReference>
<dbReference type="Proteomes" id="UP000255469">
    <property type="component" value="Unassembled WGS sequence"/>
</dbReference>